<sequence length="96" mass="10713">MVATKTSHVIRHKWDGTVNRDYSLDLRRIPFSVDQQISTVAIPLTENNVFVTDIEYSPLVGGFAIVLNSGKAAFLTAQSLKFDPNVCQLLSKYVNK</sequence>
<accession>A0AA40KG25</accession>
<proteinExistence type="predicted"/>
<protein>
    <submittedName>
        <fullName evidence="1">Uncharacterized protein</fullName>
    </submittedName>
</protein>
<dbReference type="InterPro" id="IPR040096">
    <property type="entry name" value="Ric1"/>
</dbReference>
<organism evidence="1 2">
    <name type="scientific">Melipona bicolor</name>
    <dbReference type="NCBI Taxonomy" id="60889"/>
    <lineage>
        <taxon>Eukaryota</taxon>
        <taxon>Metazoa</taxon>
        <taxon>Ecdysozoa</taxon>
        <taxon>Arthropoda</taxon>
        <taxon>Hexapoda</taxon>
        <taxon>Insecta</taxon>
        <taxon>Pterygota</taxon>
        <taxon>Neoptera</taxon>
        <taxon>Endopterygota</taxon>
        <taxon>Hymenoptera</taxon>
        <taxon>Apocrita</taxon>
        <taxon>Aculeata</taxon>
        <taxon>Apoidea</taxon>
        <taxon>Anthophila</taxon>
        <taxon>Apidae</taxon>
        <taxon>Melipona</taxon>
    </lineage>
</organism>
<dbReference type="GO" id="GO:0000139">
    <property type="term" value="C:Golgi membrane"/>
    <property type="evidence" value="ECO:0007669"/>
    <property type="project" value="TreeGrafter"/>
</dbReference>
<dbReference type="Proteomes" id="UP001177670">
    <property type="component" value="Unassembled WGS sequence"/>
</dbReference>
<dbReference type="PANTHER" id="PTHR22746:SF10">
    <property type="entry name" value="GUANINE NUCLEOTIDE EXCHANGE FACTOR SUBUNIT RIC1"/>
    <property type="match status" value="1"/>
</dbReference>
<dbReference type="PANTHER" id="PTHR22746">
    <property type="entry name" value="RAB6A-GEF COMPLEX PARTNER PROTEIN 1"/>
    <property type="match status" value="1"/>
</dbReference>
<comment type="caution">
    <text evidence="1">The sequence shown here is derived from an EMBL/GenBank/DDBJ whole genome shotgun (WGS) entry which is preliminary data.</text>
</comment>
<dbReference type="GO" id="GO:0034066">
    <property type="term" value="C:Ric1-Rgp1 guanyl-nucleotide exchange factor complex"/>
    <property type="evidence" value="ECO:0007669"/>
    <property type="project" value="InterPro"/>
</dbReference>
<evidence type="ECO:0000313" key="1">
    <source>
        <dbReference type="EMBL" id="KAK1119021.1"/>
    </source>
</evidence>
<evidence type="ECO:0000313" key="2">
    <source>
        <dbReference type="Proteomes" id="UP001177670"/>
    </source>
</evidence>
<keyword evidence="2" id="KW-1185">Reference proteome</keyword>
<dbReference type="AlphaFoldDB" id="A0AA40KG25"/>
<reference evidence="1" key="1">
    <citation type="submission" date="2021-10" db="EMBL/GenBank/DDBJ databases">
        <title>Melipona bicolor Genome sequencing and assembly.</title>
        <authorList>
            <person name="Araujo N.S."/>
            <person name="Arias M.C."/>
        </authorList>
    </citation>
    <scope>NUCLEOTIDE SEQUENCE</scope>
    <source>
        <strain evidence="1">USP_2M_L1-L4_2017</strain>
        <tissue evidence="1">Whole body</tissue>
    </source>
</reference>
<name>A0AA40KG25_9HYME</name>
<dbReference type="GO" id="GO:0005829">
    <property type="term" value="C:cytosol"/>
    <property type="evidence" value="ECO:0007669"/>
    <property type="project" value="TreeGrafter"/>
</dbReference>
<dbReference type="EMBL" id="JAHYIQ010000039">
    <property type="protein sequence ID" value="KAK1119021.1"/>
    <property type="molecule type" value="Genomic_DNA"/>
</dbReference>
<gene>
    <name evidence="1" type="ORF">K0M31_013793</name>
</gene>
<dbReference type="GO" id="GO:0042147">
    <property type="term" value="P:retrograde transport, endosome to Golgi"/>
    <property type="evidence" value="ECO:0007669"/>
    <property type="project" value="TreeGrafter"/>
</dbReference>
<dbReference type="GO" id="GO:0006886">
    <property type="term" value="P:intracellular protein transport"/>
    <property type="evidence" value="ECO:0007669"/>
    <property type="project" value="InterPro"/>
</dbReference>